<dbReference type="Proteomes" id="UP000784128">
    <property type="component" value="Unassembled WGS sequence"/>
</dbReference>
<reference evidence="2 3" key="1">
    <citation type="submission" date="2021-05" db="EMBL/GenBank/DDBJ databases">
        <title>The draft genome of Geobacter chapellei DSM 13688.</title>
        <authorList>
            <person name="Xu Z."/>
            <person name="Masuda Y."/>
            <person name="Itoh H."/>
            <person name="Senoo K."/>
        </authorList>
    </citation>
    <scope>NUCLEOTIDE SEQUENCE [LARGE SCALE GENOMIC DNA]</scope>
    <source>
        <strain evidence="2 3">DSM 13688</strain>
    </source>
</reference>
<dbReference type="InterPro" id="IPR029063">
    <property type="entry name" value="SAM-dependent_MTases_sf"/>
</dbReference>
<dbReference type="CDD" id="cd02440">
    <property type="entry name" value="AdoMet_MTases"/>
    <property type="match status" value="1"/>
</dbReference>
<accession>A0ABS5U7W3</accession>
<evidence type="ECO:0000313" key="3">
    <source>
        <dbReference type="Proteomes" id="UP000784128"/>
    </source>
</evidence>
<evidence type="ECO:0000313" key="2">
    <source>
        <dbReference type="EMBL" id="MBT1071752.1"/>
    </source>
</evidence>
<dbReference type="EMBL" id="JAHDYS010000006">
    <property type="protein sequence ID" value="MBT1071752.1"/>
    <property type="molecule type" value="Genomic_DNA"/>
</dbReference>
<organism evidence="2 3">
    <name type="scientific">Pelotalea chapellei</name>
    <dbReference type="NCBI Taxonomy" id="44671"/>
    <lineage>
        <taxon>Bacteria</taxon>
        <taxon>Pseudomonadati</taxon>
        <taxon>Thermodesulfobacteriota</taxon>
        <taxon>Desulfuromonadia</taxon>
        <taxon>Geobacterales</taxon>
        <taxon>Geobacteraceae</taxon>
        <taxon>Pelotalea</taxon>
    </lineage>
</organism>
<keyword evidence="3" id="KW-1185">Reference proteome</keyword>
<protein>
    <submittedName>
        <fullName evidence="2">Methyltransferase domain-containing protein</fullName>
    </submittedName>
</protein>
<dbReference type="Pfam" id="PF08241">
    <property type="entry name" value="Methyltransf_11"/>
    <property type="match status" value="1"/>
</dbReference>
<dbReference type="SUPFAM" id="SSF53335">
    <property type="entry name" value="S-adenosyl-L-methionine-dependent methyltransferases"/>
    <property type="match status" value="1"/>
</dbReference>
<keyword evidence="2" id="KW-0808">Transferase</keyword>
<dbReference type="Gene3D" id="3.40.50.150">
    <property type="entry name" value="Vaccinia Virus protein VP39"/>
    <property type="match status" value="1"/>
</dbReference>
<dbReference type="GO" id="GO:0032259">
    <property type="term" value="P:methylation"/>
    <property type="evidence" value="ECO:0007669"/>
    <property type="project" value="UniProtKB-KW"/>
</dbReference>
<evidence type="ECO:0000259" key="1">
    <source>
        <dbReference type="Pfam" id="PF08241"/>
    </source>
</evidence>
<dbReference type="RefSeq" id="WP_214297857.1">
    <property type="nucleotide sequence ID" value="NZ_JAHDYS010000006.1"/>
</dbReference>
<keyword evidence="2" id="KW-0489">Methyltransferase</keyword>
<sequence>MNAIINLLSHLPLPIRLVLRRVLYFYYRLGGRPKTELESTKARVRREMEGFFTAYCNGRGLDIGYGGDLLVPNCKGWDIENGDAQLLQGLKDASFDFVYSSHTLEHMVDPIIALRNWWRVVKPSGYLILYIPHRDLYEKKETLPSRWNGDHKHFFLLDREFPPDTKDIRKLIQKALSGCDVVYAKECSEGHTITDPKIHSDGEYSIEVVLKKLSA</sequence>
<dbReference type="GO" id="GO:0008168">
    <property type="term" value="F:methyltransferase activity"/>
    <property type="evidence" value="ECO:0007669"/>
    <property type="project" value="UniProtKB-KW"/>
</dbReference>
<gene>
    <name evidence="2" type="ORF">KJB30_08155</name>
</gene>
<name>A0ABS5U7W3_9BACT</name>
<proteinExistence type="predicted"/>
<comment type="caution">
    <text evidence="2">The sequence shown here is derived from an EMBL/GenBank/DDBJ whole genome shotgun (WGS) entry which is preliminary data.</text>
</comment>
<dbReference type="InterPro" id="IPR013216">
    <property type="entry name" value="Methyltransf_11"/>
</dbReference>
<feature type="domain" description="Methyltransferase type 11" evidence="1">
    <location>
        <begin position="78"/>
        <end position="129"/>
    </location>
</feature>